<protein>
    <submittedName>
        <fullName evidence="1">Uncharacterized protein</fullName>
    </submittedName>
</protein>
<dbReference type="EMBL" id="QLNT01000001">
    <property type="protein sequence ID" value="KAF3077282.1"/>
    <property type="molecule type" value="Genomic_DNA"/>
</dbReference>
<gene>
    <name evidence="1" type="ORF">CFAM422_000099</name>
</gene>
<keyword evidence="2" id="KW-1185">Reference proteome</keyword>
<evidence type="ECO:0000313" key="2">
    <source>
        <dbReference type="Proteomes" id="UP000801864"/>
    </source>
</evidence>
<evidence type="ECO:0000313" key="1">
    <source>
        <dbReference type="EMBL" id="KAF3077282.1"/>
    </source>
</evidence>
<organism evidence="1 2">
    <name type="scientific">Trichoderma lentiforme</name>
    <dbReference type="NCBI Taxonomy" id="1567552"/>
    <lineage>
        <taxon>Eukaryota</taxon>
        <taxon>Fungi</taxon>
        <taxon>Dikarya</taxon>
        <taxon>Ascomycota</taxon>
        <taxon>Pezizomycotina</taxon>
        <taxon>Sordariomycetes</taxon>
        <taxon>Hypocreomycetidae</taxon>
        <taxon>Hypocreales</taxon>
        <taxon>Hypocreaceae</taxon>
        <taxon>Trichoderma</taxon>
    </lineage>
</organism>
<proteinExistence type="predicted"/>
<accession>A0A9P5CJF6</accession>
<dbReference type="Proteomes" id="UP000801864">
    <property type="component" value="Unassembled WGS sequence"/>
</dbReference>
<name>A0A9P5CJF6_9HYPO</name>
<reference evidence="1 2" key="1">
    <citation type="submission" date="2018-06" db="EMBL/GenBank/DDBJ databases">
        <title>Genome analysis of cellulolytic fungus Trichoderma lentiforme CFAM-422.</title>
        <authorList>
            <person name="Steindorff A.S."/>
            <person name="Formighieri E.F."/>
            <person name="Midorikawa G.E.O."/>
            <person name="Tamietti M.S."/>
            <person name="Ramos E.Z."/>
            <person name="Silva A.S."/>
            <person name="Bon E.P.S."/>
            <person name="Mendes T.D."/>
            <person name="Damaso M.C.T."/>
            <person name="Favaro L.C.L."/>
        </authorList>
    </citation>
    <scope>NUCLEOTIDE SEQUENCE [LARGE SCALE GENOMIC DNA]</scope>
    <source>
        <strain evidence="1 2">CFAM-422</strain>
    </source>
</reference>
<sequence length="64" mass="7377">MPSIAAAIEKREFRRCQRLAPTTSLHGPNRSTVSGKFRKQAAIFKSMGRYSIVRQNEGWIRDRL</sequence>
<comment type="caution">
    <text evidence="1">The sequence shown here is derived from an EMBL/GenBank/DDBJ whole genome shotgun (WGS) entry which is preliminary data.</text>
</comment>
<dbReference type="AlphaFoldDB" id="A0A9P5CJF6"/>